<accession>A0A8W7PVY0</accession>
<dbReference type="Proteomes" id="UP000075882">
    <property type="component" value="Unassembled WGS sequence"/>
</dbReference>
<dbReference type="AlphaFoldDB" id="A0A8W7PVY0"/>
<name>A0A8W7PVY0_ANOCL</name>
<proteinExistence type="predicted"/>
<organism evidence="1">
    <name type="scientific">Anopheles coluzzii</name>
    <name type="common">African malaria mosquito</name>
    <dbReference type="NCBI Taxonomy" id="1518534"/>
    <lineage>
        <taxon>Eukaryota</taxon>
        <taxon>Metazoa</taxon>
        <taxon>Ecdysozoa</taxon>
        <taxon>Arthropoda</taxon>
        <taxon>Hexapoda</taxon>
        <taxon>Insecta</taxon>
        <taxon>Pterygota</taxon>
        <taxon>Neoptera</taxon>
        <taxon>Endopterygota</taxon>
        <taxon>Diptera</taxon>
        <taxon>Nematocera</taxon>
        <taxon>Culicoidea</taxon>
        <taxon>Culicidae</taxon>
        <taxon>Anophelinae</taxon>
        <taxon>Anopheles</taxon>
    </lineage>
</organism>
<protein>
    <submittedName>
        <fullName evidence="1">Uncharacterized protein</fullName>
    </submittedName>
</protein>
<reference evidence="1" key="1">
    <citation type="submission" date="2022-08" db="UniProtKB">
        <authorList>
            <consortium name="EnsemblMetazoa"/>
        </authorList>
    </citation>
    <scope>IDENTIFICATION</scope>
</reference>
<evidence type="ECO:0000313" key="1">
    <source>
        <dbReference type="EnsemblMetazoa" id="ACOM037651-PA.1"/>
    </source>
</evidence>
<sequence length="182" mass="19055">MYYISTHNRFPPRLNFPPYGLSLGSGCAGLYTTCSISHSCLATAGPPSSSSSWASVFCVSSRKLLHWRITRPTLRVVMPGSFSKNSCTSTLASPASTSVSDSSLPASSEPILTATSGSGSALPCFSSSNSCAVEYGLGDQTSRSFGKCIVSSCSFAIMSSLVEPPDDDEVVDDELPALDTIK</sequence>
<dbReference type="EnsemblMetazoa" id="ACOM037651-RA">
    <property type="protein sequence ID" value="ACOM037651-PA.1"/>
    <property type="gene ID" value="ACOM037651"/>
</dbReference>